<reference evidence="2 3" key="1">
    <citation type="submission" date="2020-01" db="EMBL/GenBank/DDBJ databases">
        <title>Whole genome and functional gene identification of agarase of Vibrio HN897.</title>
        <authorList>
            <person name="Liu Y."/>
            <person name="Zhao Z."/>
        </authorList>
    </citation>
    <scope>NUCLEOTIDE SEQUENCE [LARGE SCALE GENOMIC DNA]</scope>
    <source>
        <strain evidence="2 3">HN897</strain>
    </source>
</reference>
<evidence type="ECO:0000313" key="2">
    <source>
        <dbReference type="EMBL" id="QIA62919.1"/>
    </source>
</evidence>
<proteinExistence type="predicted"/>
<organism evidence="2 3">
    <name type="scientific">Vibrio astriarenae</name>
    <dbReference type="NCBI Taxonomy" id="1481923"/>
    <lineage>
        <taxon>Bacteria</taxon>
        <taxon>Pseudomonadati</taxon>
        <taxon>Pseudomonadota</taxon>
        <taxon>Gammaproteobacteria</taxon>
        <taxon>Vibrionales</taxon>
        <taxon>Vibrionaceae</taxon>
        <taxon>Vibrio</taxon>
    </lineage>
</organism>
<keyword evidence="2" id="KW-0378">Hydrolase</keyword>
<dbReference type="RefSeq" id="WP_239502584.1">
    <property type="nucleotide sequence ID" value="NZ_CP047475.1"/>
</dbReference>
<accession>A0A7Z2T201</accession>
<protein>
    <submittedName>
        <fullName evidence="2">Glycosidase</fullName>
    </submittedName>
</protein>
<gene>
    <name evidence="2" type="ORF">GT360_05030</name>
</gene>
<name>A0A7Z2T201_9VIBR</name>
<sequence>MKTSALPITLIALSTLLVGCQSTPEEVTPPANYNNFEIMSNCSLPDSTEAGPINDTLYVVGTFSDWKHFPDREYKYKGDNLYQAVTQETAGKYKMQFASSSWSPQFTADGRSMTIGEEKALKFGGYAKDTEVELLESGQYVWSMKFDESGAPFSVMVAKCG</sequence>
<feature type="signal peptide" evidence="1">
    <location>
        <begin position="1"/>
        <end position="19"/>
    </location>
</feature>
<dbReference type="KEGG" id="vas:GT360_05030"/>
<dbReference type="Proteomes" id="UP000464262">
    <property type="component" value="Chromosome 1"/>
</dbReference>
<dbReference type="GO" id="GO:0016798">
    <property type="term" value="F:hydrolase activity, acting on glycosyl bonds"/>
    <property type="evidence" value="ECO:0007669"/>
    <property type="project" value="UniProtKB-KW"/>
</dbReference>
<keyword evidence="2" id="KW-0326">Glycosidase</keyword>
<evidence type="ECO:0000313" key="3">
    <source>
        <dbReference type="Proteomes" id="UP000464262"/>
    </source>
</evidence>
<dbReference type="PROSITE" id="PS51257">
    <property type="entry name" value="PROKAR_LIPOPROTEIN"/>
    <property type="match status" value="1"/>
</dbReference>
<feature type="chain" id="PRO_5030956583" evidence="1">
    <location>
        <begin position="20"/>
        <end position="161"/>
    </location>
</feature>
<dbReference type="EMBL" id="CP047475">
    <property type="protein sequence ID" value="QIA62919.1"/>
    <property type="molecule type" value="Genomic_DNA"/>
</dbReference>
<keyword evidence="3" id="KW-1185">Reference proteome</keyword>
<dbReference type="AlphaFoldDB" id="A0A7Z2T201"/>
<keyword evidence="1" id="KW-0732">Signal</keyword>
<evidence type="ECO:0000256" key="1">
    <source>
        <dbReference type="SAM" id="SignalP"/>
    </source>
</evidence>